<sequence>MTLFSLAIKNIRRNLKSYGLYIGSTIFSISIYFTFVTLKYSEDISALSESSRQISSMMNASSFVLLFFVSIFIIYSNSFFLKKRKKEMALYSLMGVRKRVIGWLLFWENIVIGLLSLVVGVAVGFFASQLLLALLFVLMGLEFSIVFAFSISAVVHTMMVFLVIFLLTSLQGYLIIYRFQLIELFNADKKGEAPPKARFISAILGIITISSGYWIAIEDITSSEAWRFFGISTPLVIIGLTILGSYLIFNSVLVYILHVLRKRKTWAWKGLNTWTTAQLLHRISGNARTLTIIAALSATTITAGGAVFGLYYNVEKNVQTYTPFTFMWEGEEEVIDSSDIVFQDSIESKAVRVNVQEQEMMFHLLDYSTFEKLAEQLSWSHVEELPQNQFLLIDPFYNEDTSLIIDSVMLDGTVFSANDVYTDYIVNMETVGGGRVIVLSDQQYEEIAAEESVFQLVTVDDYKNHLDQSNLLEASTENFSSAVQNYKDSMEANGSLLFVGSFLGLVFLVATGSVIYFKVMTEAEEDKAKYQILYKIGVTKKEQSNSIRHQVGMIFFAPLFLGLMHGAIALIAFSNLLQMNLVVPVLIWMLAYTFIYVIYYFATMRSYKKMVL</sequence>
<dbReference type="PANTHER" id="PTHR46795:SF3">
    <property type="entry name" value="ABC TRANSPORTER PERMEASE"/>
    <property type="match status" value="1"/>
</dbReference>
<comment type="caution">
    <text evidence="8">The sequence shown here is derived from an EMBL/GenBank/DDBJ whole genome shotgun (WGS) entry which is preliminary data.</text>
</comment>
<keyword evidence="4 6" id="KW-1133">Transmembrane helix</keyword>
<dbReference type="EMBL" id="LTAO01000023">
    <property type="protein sequence ID" value="KYG29347.1"/>
    <property type="molecule type" value="Genomic_DNA"/>
</dbReference>
<protein>
    <submittedName>
        <fullName evidence="8">ABC transporter permease</fullName>
    </submittedName>
</protein>
<feature type="transmembrane region" description="Helical" evidence="6">
    <location>
        <begin position="236"/>
        <end position="260"/>
    </location>
</feature>
<accession>A0A162DE76</accession>
<evidence type="ECO:0000256" key="1">
    <source>
        <dbReference type="ARBA" id="ARBA00004651"/>
    </source>
</evidence>
<reference evidence="8" key="1">
    <citation type="submission" date="2016-02" db="EMBL/GenBank/DDBJ databases">
        <title>Genome sequence of Bacillus trypoxylicola KCTC 13244(T).</title>
        <authorList>
            <person name="Jeong H."/>
            <person name="Park S.-H."/>
            <person name="Choi S.-K."/>
        </authorList>
    </citation>
    <scope>NUCLEOTIDE SEQUENCE [LARGE SCALE GENOMIC DNA]</scope>
    <source>
        <strain evidence="8">KCTC 13244</strain>
    </source>
</reference>
<gene>
    <name evidence="8" type="ORF">AZF04_07425</name>
</gene>
<dbReference type="AlphaFoldDB" id="A0A162DE76"/>
<feature type="transmembrane region" description="Helical" evidence="6">
    <location>
        <begin position="585"/>
        <end position="602"/>
    </location>
</feature>
<feature type="transmembrane region" description="Helical" evidence="6">
    <location>
        <begin position="100"/>
        <end position="123"/>
    </location>
</feature>
<organism evidence="8 9">
    <name type="scientific">Alkalihalobacillus trypoxylicola</name>
    <dbReference type="NCBI Taxonomy" id="519424"/>
    <lineage>
        <taxon>Bacteria</taxon>
        <taxon>Bacillati</taxon>
        <taxon>Bacillota</taxon>
        <taxon>Bacilli</taxon>
        <taxon>Bacillales</taxon>
        <taxon>Bacillaceae</taxon>
        <taxon>Alkalihalobacillus</taxon>
    </lineage>
</organism>
<dbReference type="RefSeq" id="WP_061949155.1">
    <property type="nucleotide sequence ID" value="NZ_LTAO01000023.1"/>
</dbReference>
<comment type="similarity">
    <text evidence="6">Belongs to the ABC-4 integral membrane protein family.</text>
</comment>
<dbReference type="Pfam" id="PF02687">
    <property type="entry name" value="FtsX"/>
    <property type="match status" value="1"/>
</dbReference>
<dbReference type="OrthoDB" id="1705903at2"/>
<feature type="domain" description="ABC3 transporter permease C-terminal" evidence="7">
    <location>
        <begin position="61"/>
        <end position="175"/>
    </location>
</feature>
<feature type="transmembrane region" description="Helical" evidence="6">
    <location>
        <begin position="157"/>
        <end position="176"/>
    </location>
</feature>
<keyword evidence="9" id="KW-1185">Reference proteome</keyword>
<evidence type="ECO:0000313" key="9">
    <source>
        <dbReference type="Proteomes" id="UP000075806"/>
    </source>
</evidence>
<evidence type="ECO:0000256" key="5">
    <source>
        <dbReference type="ARBA" id="ARBA00023136"/>
    </source>
</evidence>
<feature type="transmembrane region" description="Helical" evidence="6">
    <location>
        <begin position="20"/>
        <end position="38"/>
    </location>
</feature>
<evidence type="ECO:0000256" key="4">
    <source>
        <dbReference type="ARBA" id="ARBA00022989"/>
    </source>
</evidence>
<name>A0A162DE76_9BACI</name>
<evidence type="ECO:0000313" key="8">
    <source>
        <dbReference type="EMBL" id="KYG29347.1"/>
    </source>
</evidence>
<feature type="transmembrane region" description="Helical" evidence="6">
    <location>
        <begin position="290"/>
        <end position="312"/>
    </location>
</feature>
<feature type="transmembrane region" description="Helical" evidence="6">
    <location>
        <begin position="59"/>
        <end position="80"/>
    </location>
</feature>
<feature type="transmembrane region" description="Helical" evidence="6">
    <location>
        <begin position="496"/>
        <end position="517"/>
    </location>
</feature>
<dbReference type="STRING" id="519424.AZF04_07425"/>
<dbReference type="GO" id="GO:0055085">
    <property type="term" value="P:transmembrane transport"/>
    <property type="evidence" value="ECO:0007669"/>
    <property type="project" value="UniProtKB-UniRule"/>
</dbReference>
<keyword evidence="2 6" id="KW-1003">Cell membrane</keyword>
<keyword evidence="5 6" id="KW-0472">Membrane</keyword>
<dbReference type="PANTHER" id="PTHR46795">
    <property type="entry name" value="ABC TRANSPORTER PERMEASE-RELATED-RELATED"/>
    <property type="match status" value="1"/>
</dbReference>
<dbReference type="InterPro" id="IPR052536">
    <property type="entry name" value="ABC-4_Integral_Memb_Prot"/>
</dbReference>
<dbReference type="PIRSF" id="PIRSF018968">
    <property type="entry name" value="ABC_permease_BceB"/>
    <property type="match status" value="1"/>
</dbReference>
<feature type="transmembrane region" description="Helical" evidence="6">
    <location>
        <begin position="197"/>
        <end position="216"/>
    </location>
</feature>
<keyword evidence="3 6" id="KW-0812">Transmembrane</keyword>
<feature type="transmembrane region" description="Helical" evidence="6">
    <location>
        <begin position="130"/>
        <end position="151"/>
    </location>
</feature>
<evidence type="ECO:0000256" key="2">
    <source>
        <dbReference type="ARBA" id="ARBA00022475"/>
    </source>
</evidence>
<evidence type="ECO:0000256" key="6">
    <source>
        <dbReference type="PIRNR" id="PIRNR018968"/>
    </source>
</evidence>
<dbReference type="InterPro" id="IPR027022">
    <property type="entry name" value="ABC_permease_BceB-typ"/>
</dbReference>
<comment type="subcellular location">
    <subcellularLocation>
        <location evidence="1 6">Cell membrane</location>
        <topology evidence="1 6">Multi-pass membrane protein</topology>
    </subcellularLocation>
</comment>
<evidence type="ECO:0000259" key="7">
    <source>
        <dbReference type="Pfam" id="PF02687"/>
    </source>
</evidence>
<dbReference type="Proteomes" id="UP000075806">
    <property type="component" value="Unassembled WGS sequence"/>
</dbReference>
<evidence type="ECO:0000256" key="3">
    <source>
        <dbReference type="ARBA" id="ARBA00022692"/>
    </source>
</evidence>
<proteinExistence type="inferred from homology"/>
<dbReference type="GO" id="GO:0005886">
    <property type="term" value="C:plasma membrane"/>
    <property type="evidence" value="ECO:0007669"/>
    <property type="project" value="UniProtKB-SubCell"/>
</dbReference>
<feature type="transmembrane region" description="Helical" evidence="6">
    <location>
        <begin position="551"/>
        <end position="573"/>
    </location>
</feature>
<dbReference type="InterPro" id="IPR003838">
    <property type="entry name" value="ABC3_permease_C"/>
</dbReference>
<keyword evidence="6" id="KW-0813">Transport</keyword>